<dbReference type="InterPro" id="IPR014327">
    <property type="entry name" value="RNA_pol_sigma70_bacteroid"/>
</dbReference>
<protein>
    <submittedName>
        <fullName evidence="7">RNA polymerase sigma-70 factor</fullName>
    </submittedName>
</protein>
<dbReference type="GO" id="GO:0006352">
    <property type="term" value="P:DNA-templated transcription initiation"/>
    <property type="evidence" value="ECO:0007669"/>
    <property type="project" value="InterPro"/>
</dbReference>
<feature type="domain" description="RNA polymerase sigma factor 70 region 4 type 2" evidence="6">
    <location>
        <begin position="125"/>
        <end position="177"/>
    </location>
</feature>
<evidence type="ECO:0000256" key="3">
    <source>
        <dbReference type="ARBA" id="ARBA00023082"/>
    </source>
</evidence>
<evidence type="ECO:0000256" key="1">
    <source>
        <dbReference type="ARBA" id="ARBA00010641"/>
    </source>
</evidence>
<dbReference type="NCBIfam" id="TIGR02937">
    <property type="entry name" value="sigma70-ECF"/>
    <property type="match status" value="1"/>
</dbReference>
<dbReference type="InterPro" id="IPR014284">
    <property type="entry name" value="RNA_pol_sigma-70_dom"/>
</dbReference>
<dbReference type="PANTHER" id="PTHR43133">
    <property type="entry name" value="RNA POLYMERASE ECF-TYPE SIGMA FACTO"/>
    <property type="match status" value="1"/>
</dbReference>
<organism evidence="7">
    <name type="scientific">Roseihalotalea indica</name>
    <dbReference type="NCBI Taxonomy" id="2867963"/>
    <lineage>
        <taxon>Bacteria</taxon>
        <taxon>Pseudomonadati</taxon>
        <taxon>Bacteroidota</taxon>
        <taxon>Cytophagia</taxon>
        <taxon>Cytophagales</taxon>
        <taxon>Catalimonadaceae</taxon>
        <taxon>Roseihalotalea</taxon>
    </lineage>
</organism>
<reference evidence="7" key="1">
    <citation type="journal article" date="2023" name="Comput. Struct. Biotechnol. J.">
        <title>Discovery of a novel marine Bacteroidetes with a rich repertoire of carbohydrate-active enzymes.</title>
        <authorList>
            <person name="Chen B."/>
            <person name="Liu G."/>
            <person name="Chen Q."/>
            <person name="Wang H."/>
            <person name="Liu L."/>
            <person name="Tang K."/>
        </authorList>
    </citation>
    <scope>NUCLEOTIDE SEQUENCE</scope>
    <source>
        <strain evidence="7">TK19036</strain>
    </source>
</reference>
<evidence type="ECO:0000259" key="6">
    <source>
        <dbReference type="Pfam" id="PF08281"/>
    </source>
</evidence>
<dbReference type="Pfam" id="PF08281">
    <property type="entry name" value="Sigma70_r4_2"/>
    <property type="match status" value="1"/>
</dbReference>
<evidence type="ECO:0000313" key="7">
    <source>
        <dbReference type="EMBL" id="WKN35636.1"/>
    </source>
</evidence>
<dbReference type="InterPro" id="IPR039425">
    <property type="entry name" value="RNA_pol_sigma-70-like"/>
</dbReference>
<dbReference type="InterPro" id="IPR013324">
    <property type="entry name" value="RNA_pol_sigma_r3/r4-like"/>
</dbReference>
<dbReference type="SUPFAM" id="SSF88659">
    <property type="entry name" value="Sigma3 and sigma4 domains of RNA polymerase sigma factors"/>
    <property type="match status" value="1"/>
</dbReference>
<sequence length="189" mass="22187">MRKASDIMSNRENVIFKQIQHDKREALNELFEQYFTSLCHFANSYLGDPMLAEEIVSDVFFNLWAKRKSLKITGSLKPYLFKATRNQAISYLRRPSFQFEPLEEYMHQAVAQSPDALLIHKENRQNWQNCIDSLPGRCRLIFTLQRDEGFTYREIADLLDISEKTVKNQMSKALKLLRAMAEKTSQRIS</sequence>
<dbReference type="InterPro" id="IPR036388">
    <property type="entry name" value="WH-like_DNA-bd_sf"/>
</dbReference>
<evidence type="ECO:0000256" key="2">
    <source>
        <dbReference type="ARBA" id="ARBA00023015"/>
    </source>
</evidence>
<gene>
    <name evidence="7" type="ORF">K4G66_25020</name>
</gene>
<dbReference type="InterPro" id="IPR007627">
    <property type="entry name" value="RNA_pol_sigma70_r2"/>
</dbReference>
<dbReference type="InterPro" id="IPR013325">
    <property type="entry name" value="RNA_pol_sigma_r2"/>
</dbReference>
<comment type="similarity">
    <text evidence="1">Belongs to the sigma-70 factor family. ECF subfamily.</text>
</comment>
<dbReference type="Gene3D" id="1.10.1740.10">
    <property type="match status" value="1"/>
</dbReference>
<dbReference type="SUPFAM" id="SSF88946">
    <property type="entry name" value="Sigma2 domain of RNA polymerase sigma factors"/>
    <property type="match status" value="1"/>
</dbReference>
<dbReference type="PANTHER" id="PTHR43133:SF46">
    <property type="entry name" value="RNA POLYMERASE SIGMA-70 FACTOR ECF SUBFAMILY"/>
    <property type="match status" value="1"/>
</dbReference>
<dbReference type="Pfam" id="PF04542">
    <property type="entry name" value="Sigma70_r2"/>
    <property type="match status" value="1"/>
</dbReference>
<feature type="domain" description="RNA polymerase sigma-70 region 2" evidence="5">
    <location>
        <begin position="30"/>
        <end position="94"/>
    </location>
</feature>
<dbReference type="GO" id="GO:0016987">
    <property type="term" value="F:sigma factor activity"/>
    <property type="evidence" value="ECO:0007669"/>
    <property type="project" value="UniProtKB-KW"/>
</dbReference>
<evidence type="ECO:0000259" key="5">
    <source>
        <dbReference type="Pfam" id="PF04542"/>
    </source>
</evidence>
<proteinExistence type="inferred from homology"/>
<dbReference type="InterPro" id="IPR013249">
    <property type="entry name" value="RNA_pol_sigma70_r4_t2"/>
</dbReference>
<dbReference type="CDD" id="cd06171">
    <property type="entry name" value="Sigma70_r4"/>
    <property type="match status" value="1"/>
</dbReference>
<keyword evidence="4" id="KW-0804">Transcription</keyword>
<dbReference type="NCBIfam" id="TIGR02985">
    <property type="entry name" value="Sig70_bacteroi1"/>
    <property type="match status" value="1"/>
</dbReference>
<name>A0AA49JD97_9BACT</name>
<accession>A0AA49JD97</accession>
<evidence type="ECO:0000256" key="4">
    <source>
        <dbReference type="ARBA" id="ARBA00023163"/>
    </source>
</evidence>
<reference evidence="7" key="2">
    <citation type="journal article" date="2024" name="Antonie Van Leeuwenhoek">
        <title>Roseihalotalea indica gen. nov., sp. nov., a halophilic Bacteroidetes from mesopelagic Southwest Indian Ocean with higher carbohydrate metabolic potential.</title>
        <authorList>
            <person name="Chen B."/>
            <person name="Zhang M."/>
            <person name="Lin D."/>
            <person name="Ye J."/>
            <person name="Tang K."/>
        </authorList>
    </citation>
    <scope>NUCLEOTIDE SEQUENCE</scope>
    <source>
        <strain evidence="7">TK19036</strain>
    </source>
</reference>
<dbReference type="EMBL" id="CP120682">
    <property type="protein sequence ID" value="WKN35636.1"/>
    <property type="molecule type" value="Genomic_DNA"/>
</dbReference>
<dbReference type="Gene3D" id="1.10.10.10">
    <property type="entry name" value="Winged helix-like DNA-binding domain superfamily/Winged helix DNA-binding domain"/>
    <property type="match status" value="1"/>
</dbReference>
<keyword evidence="3" id="KW-0731">Sigma factor</keyword>
<keyword evidence="2" id="KW-0805">Transcription regulation</keyword>
<dbReference type="AlphaFoldDB" id="A0AA49JD97"/>
<dbReference type="GO" id="GO:0003677">
    <property type="term" value="F:DNA binding"/>
    <property type="evidence" value="ECO:0007669"/>
    <property type="project" value="InterPro"/>
</dbReference>